<keyword evidence="3" id="KW-1185">Reference proteome</keyword>
<sequence length="226" mass="26181">MFTIGYREFINSFKSIKSLLTIITMISLSYAIAYYSDKYISIIYEEFNLTSLASLLLVMLILGFLFVFSISHDTFSREIHSRTARFLVTKTNRDTIVIGKFLGIMFFWIACIVIATILLITITMNFSVEDFFQIIVFITYPITFCILISIIFSRPGYSMFIGLFAAIAIPAVSFWSISSNNIFIGWLKYFTPYYYAYEGGYKHYFILILSAILLVLSVILFRRKEL</sequence>
<name>A0A345PCE7_9BACI</name>
<dbReference type="KEGG" id="ocn:CUC15_01125"/>
<dbReference type="AlphaFoldDB" id="A0A345PCE7"/>
<feature type="transmembrane region" description="Helical" evidence="1">
    <location>
        <begin position="47"/>
        <end position="68"/>
    </location>
</feature>
<protein>
    <recommendedName>
        <fullName evidence="4">ABC transporter permease</fullName>
    </recommendedName>
</protein>
<feature type="transmembrane region" description="Helical" evidence="1">
    <location>
        <begin position="16"/>
        <end position="35"/>
    </location>
</feature>
<feature type="transmembrane region" description="Helical" evidence="1">
    <location>
        <begin position="131"/>
        <end position="152"/>
    </location>
</feature>
<gene>
    <name evidence="2" type="ORF">CUC15_01125</name>
</gene>
<keyword evidence="1" id="KW-1133">Transmembrane helix</keyword>
<organism evidence="2 3">
    <name type="scientific">Oceanobacillus zhaokaii</name>
    <dbReference type="NCBI Taxonomy" id="2052660"/>
    <lineage>
        <taxon>Bacteria</taxon>
        <taxon>Bacillati</taxon>
        <taxon>Bacillota</taxon>
        <taxon>Bacilli</taxon>
        <taxon>Bacillales</taxon>
        <taxon>Bacillaceae</taxon>
        <taxon>Oceanobacillus</taxon>
    </lineage>
</organism>
<evidence type="ECO:0000256" key="1">
    <source>
        <dbReference type="SAM" id="Phobius"/>
    </source>
</evidence>
<feature type="transmembrane region" description="Helical" evidence="1">
    <location>
        <begin position="159"/>
        <end position="184"/>
    </location>
</feature>
<dbReference type="Proteomes" id="UP000253908">
    <property type="component" value="Chromosome"/>
</dbReference>
<dbReference type="RefSeq" id="WP_114914971.1">
    <property type="nucleotide sequence ID" value="NZ_CP024848.1"/>
</dbReference>
<evidence type="ECO:0008006" key="4">
    <source>
        <dbReference type="Google" id="ProtNLM"/>
    </source>
</evidence>
<accession>A0A345PCE7</accession>
<feature type="transmembrane region" description="Helical" evidence="1">
    <location>
        <begin position="204"/>
        <end position="221"/>
    </location>
</feature>
<evidence type="ECO:0000313" key="3">
    <source>
        <dbReference type="Proteomes" id="UP000253908"/>
    </source>
</evidence>
<reference evidence="3" key="1">
    <citation type="submission" date="2017-11" db="EMBL/GenBank/DDBJ databases">
        <authorList>
            <person name="Zhu W."/>
        </authorList>
    </citation>
    <scope>NUCLEOTIDE SEQUENCE [LARGE SCALE GENOMIC DNA]</scope>
    <source>
        <strain evidence="3">160</strain>
    </source>
</reference>
<dbReference type="EMBL" id="CP024848">
    <property type="protein sequence ID" value="AXI07677.1"/>
    <property type="molecule type" value="Genomic_DNA"/>
</dbReference>
<feature type="transmembrane region" description="Helical" evidence="1">
    <location>
        <begin position="101"/>
        <end position="125"/>
    </location>
</feature>
<keyword evidence="1" id="KW-0812">Transmembrane</keyword>
<proteinExistence type="predicted"/>
<evidence type="ECO:0000313" key="2">
    <source>
        <dbReference type="EMBL" id="AXI07677.1"/>
    </source>
</evidence>
<keyword evidence="1" id="KW-0472">Membrane</keyword>
<dbReference type="OrthoDB" id="2580477at2"/>